<dbReference type="OrthoDB" id="418495at2759"/>
<dbReference type="InterPro" id="IPR014025">
    <property type="entry name" value="Glutaredoxin_subgr"/>
</dbReference>
<dbReference type="GO" id="GO:0005739">
    <property type="term" value="C:mitochondrion"/>
    <property type="evidence" value="ECO:0007669"/>
    <property type="project" value="TreeGrafter"/>
</dbReference>
<protein>
    <submittedName>
        <fullName evidence="7">Glutaredoxin</fullName>
    </submittedName>
</protein>
<dbReference type="Gene3D" id="3.40.30.10">
    <property type="entry name" value="Glutaredoxin"/>
    <property type="match status" value="1"/>
</dbReference>
<dbReference type="CDD" id="cd03419">
    <property type="entry name" value="GRX_GRXh_1_2_like"/>
    <property type="match status" value="1"/>
</dbReference>
<organism evidence="7 8">
    <name type="scientific">Trypanosoma rangeli SC58</name>
    <dbReference type="NCBI Taxonomy" id="429131"/>
    <lineage>
        <taxon>Eukaryota</taxon>
        <taxon>Discoba</taxon>
        <taxon>Euglenozoa</taxon>
        <taxon>Kinetoplastea</taxon>
        <taxon>Metakinetoplastina</taxon>
        <taxon>Trypanosomatida</taxon>
        <taxon>Trypanosomatidae</taxon>
        <taxon>Trypanosoma</taxon>
        <taxon>Herpetosoma</taxon>
    </lineage>
</organism>
<accession>A0A061IT19</accession>
<dbReference type="EMBL" id="AUPL01006228">
    <property type="protein sequence ID" value="ESL06103.1"/>
    <property type="molecule type" value="Genomic_DNA"/>
</dbReference>
<reference evidence="7 8" key="1">
    <citation type="submission" date="2013-07" db="EMBL/GenBank/DDBJ databases">
        <authorList>
            <person name="Stoco P.H."/>
            <person name="Wagner G."/>
            <person name="Gerber A."/>
            <person name="Zaha A."/>
            <person name="Thompson C."/>
            <person name="Bartholomeu D.C."/>
            <person name="Luckemeyer D.D."/>
            <person name="Bahia D."/>
            <person name="Loreto E."/>
            <person name="Prestes E.B."/>
            <person name="Lima F.M."/>
            <person name="Rodrigues-Luiz G."/>
            <person name="Vallejo G.A."/>
            <person name="Filho J.F."/>
            <person name="Monteiro K.M."/>
            <person name="Tyler K.M."/>
            <person name="de Almeida L.G."/>
            <person name="Ortiz M.F."/>
            <person name="Siervo M.A."/>
            <person name="de Moraes M.H."/>
            <person name="Cunha O.L."/>
            <person name="Mendonca-Neto R."/>
            <person name="Silva R."/>
            <person name="Teixeira S.M."/>
            <person name="Murta S.M."/>
            <person name="Sincero T.C."/>
            <person name="Mendes T.A."/>
            <person name="Urmenyi T.P."/>
            <person name="Silva V.G."/>
            <person name="da Rocha W.D."/>
            <person name="Andersson B."/>
            <person name="Romanha A.J."/>
            <person name="Steindel M."/>
            <person name="de Vasconcelos A.T."/>
            <person name="Grisard E.C."/>
        </authorList>
    </citation>
    <scope>NUCLEOTIDE SEQUENCE [LARGE SCALE GENOMIC DNA]</scope>
    <source>
        <strain evidence="7 8">SC58</strain>
    </source>
</reference>
<dbReference type="PANTHER" id="PTHR46679:SF1">
    <property type="entry name" value="GLUTAREDOXIN-2, MITOCHONDRIAL"/>
    <property type="match status" value="1"/>
</dbReference>
<sequence length="95" mass="10788">MSQLSSMLGTHKAVMFSWVSCPYCVRAEKLLRPMTNDFKIYHVDQMSEGEALRKEIYEKYQHETVPAIFINGKFVGGCSDVEQLDCEGRLAPLLA</sequence>
<dbReference type="InterPro" id="IPR036249">
    <property type="entry name" value="Thioredoxin-like_sf"/>
</dbReference>
<dbReference type="GO" id="GO:0015035">
    <property type="term" value="F:protein-disulfide reductase activity"/>
    <property type="evidence" value="ECO:0007669"/>
    <property type="project" value="TreeGrafter"/>
</dbReference>
<name>A0A061IT19_TRYRA</name>
<dbReference type="PROSITE" id="PS51354">
    <property type="entry name" value="GLUTAREDOXIN_2"/>
    <property type="match status" value="1"/>
</dbReference>
<evidence type="ECO:0000256" key="4">
    <source>
        <dbReference type="ARBA" id="ARBA00023157"/>
    </source>
</evidence>
<dbReference type="PRINTS" id="PR00160">
    <property type="entry name" value="GLUTAREDOXIN"/>
</dbReference>
<comment type="caution">
    <text evidence="7">The sequence shown here is derived from an EMBL/GenBank/DDBJ whole genome shotgun (WGS) entry which is preliminary data.</text>
</comment>
<evidence type="ECO:0000256" key="3">
    <source>
        <dbReference type="ARBA" id="ARBA00022982"/>
    </source>
</evidence>
<dbReference type="Proteomes" id="UP000031737">
    <property type="component" value="Unassembled WGS sequence"/>
</dbReference>
<evidence type="ECO:0000256" key="1">
    <source>
        <dbReference type="ARBA" id="ARBA00007787"/>
    </source>
</evidence>
<dbReference type="SUPFAM" id="SSF52833">
    <property type="entry name" value="Thioredoxin-like"/>
    <property type="match status" value="1"/>
</dbReference>
<evidence type="ECO:0000256" key="5">
    <source>
        <dbReference type="ARBA" id="ARBA00023284"/>
    </source>
</evidence>
<keyword evidence="5" id="KW-0676">Redox-active center</keyword>
<dbReference type="VEuPathDB" id="TriTrypDB:TRSC58_06228"/>
<dbReference type="Pfam" id="PF00462">
    <property type="entry name" value="Glutaredoxin"/>
    <property type="match status" value="1"/>
</dbReference>
<dbReference type="AlphaFoldDB" id="A0A061IT19"/>
<keyword evidence="2" id="KW-0813">Transport</keyword>
<evidence type="ECO:0000313" key="8">
    <source>
        <dbReference type="Proteomes" id="UP000031737"/>
    </source>
</evidence>
<comment type="similarity">
    <text evidence="1">Belongs to the glutaredoxin family.</text>
</comment>
<keyword evidence="8" id="KW-1185">Reference proteome</keyword>
<dbReference type="InterPro" id="IPR011767">
    <property type="entry name" value="GLR_AS"/>
</dbReference>
<evidence type="ECO:0000313" key="7">
    <source>
        <dbReference type="EMBL" id="ESL06103.1"/>
    </source>
</evidence>
<gene>
    <name evidence="7" type="ORF">TRSC58_06228</name>
</gene>
<keyword evidence="3" id="KW-0249">Electron transport</keyword>
<evidence type="ECO:0000256" key="2">
    <source>
        <dbReference type="ARBA" id="ARBA00022448"/>
    </source>
</evidence>
<dbReference type="PROSITE" id="PS00195">
    <property type="entry name" value="GLUTAREDOXIN_1"/>
    <property type="match status" value="1"/>
</dbReference>
<evidence type="ECO:0000259" key="6">
    <source>
        <dbReference type="Pfam" id="PF00462"/>
    </source>
</evidence>
<dbReference type="InterPro" id="IPR002109">
    <property type="entry name" value="Glutaredoxin"/>
</dbReference>
<feature type="domain" description="Glutaredoxin" evidence="6">
    <location>
        <begin position="14"/>
        <end position="75"/>
    </location>
</feature>
<dbReference type="PANTHER" id="PTHR46679">
    <property type="match status" value="1"/>
</dbReference>
<keyword evidence="4" id="KW-1015">Disulfide bond</keyword>
<proteinExistence type="inferred from homology"/>